<accession>A0A9J5W6N7</accession>
<gene>
    <name evidence="1" type="ORF">H5410_060968</name>
</gene>
<comment type="caution">
    <text evidence="1">The sequence shown here is derived from an EMBL/GenBank/DDBJ whole genome shotgun (WGS) entry which is preliminary data.</text>
</comment>
<sequence length="69" mass="7655">MLHPLNFIEEKNSQLHHGSIELEPFDIDVGTVAGAPTCLASVSPATITLLELAKDEDKEEWVIRLGWLD</sequence>
<dbReference type="EMBL" id="JACXVP010000012">
    <property type="protein sequence ID" value="KAG5571202.1"/>
    <property type="molecule type" value="Genomic_DNA"/>
</dbReference>
<keyword evidence="2" id="KW-1185">Reference proteome</keyword>
<dbReference type="AlphaFoldDB" id="A0A9J5W6N7"/>
<proteinExistence type="predicted"/>
<evidence type="ECO:0000313" key="2">
    <source>
        <dbReference type="Proteomes" id="UP000824120"/>
    </source>
</evidence>
<name>A0A9J5W6N7_SOLCO</name>
<protein>
    <submittedName>
        <fullName evidence="1">Uncharacterized protein</fullName>
    </submittedName>
</protein>
<dbReference type="Proteomes" id="UP000824120">
    <property type="component" value="Chromosome 12"/>
</dbReference>
<reference evidence="1 2" key="1">
    <citation type="submission" date="2020-09" db="EMBL/GenBank/DDBJ databases">
        <title>De no assembly of potato wild relative species, Solanum commersonii.</title>
        <authorList>
            <person name="Cho K."/>
        </authorList>
    </citation>
    <scope>NUCLEOTIDE SEQUENCE [LARGE SCALE GENOMIC DNA]</scope>
    <source>
        <strain evidence="1">LZ3.2</strain>
        <tissue evidence="1">Leaf</tissue>
    </source>
</reference>
<evidence type="ECO:0000313" key="1">
    <source>
        <dbReference type="EMBL" id="KAG5571202.1"/>
    </source>
</evidence>
<organism evidence="1 2">
    <name type="scientific">Solanum commersonii</name>
    <name type="common">Commerson's wild potato</name>
    <name type="synonym">Commerson's nightshade</name>
    <dbReference type="NCBI Taxonomy" id="4109"/>
    <lineage>
        <taxon>Eukaryota</taxon>
        <taxon>Viridiplantae</taxon>
        <taxon>Streptophyta</taxon>
        <taxon>Embryophyta</taxon>
        <taxon>Tracheophyta</taxon>
        <taxon>Spermatophyta</taxon>
        <taxon>Magnoliopsida</taxon>
        <taxon>eudicotyledons</taxon>
        <taxon>Gunneridae</taxon>
        <taxon>Pentapetalae</taxon>
        <taxon>asterids</taxon>
        <taxon>lamiids</taxon>
        <taxon>Solanales</taxon>
        <taxon>Solanaceae</taxon>
        <taxon>Solanoideae</taxon>
        <taxon>Solaneae</taxon>
        <taxon>Solanum</taxon>
    </lineage>
</organism>